<dbReference type="Gene3D" id="2.170.260.10">
    <property type="entry name" value="paz domain"/>
    <property type="match status" value="1"/>
</dbReference>
<dbReference type="Pfam" id="PF16486">
    <property type="entry name" value="ArgoN"/>
    <property type="match status" value="1"/>
</dbReference>
<dbReference type="SMART" id="SM00950">
    <property type="entry name" value="Piwi"/>
    <property type="match status" value="1"/>
</dbReference>
<feature type="region of interest" description="Disordered" evidence="2">
    <location>
        <begin position="1"/>
        <end position="113"/>
    </location>
</feature>
<dbReference type="Pfam" id="PF08699">
    <property type="entry name" value="ArgoL1"/>
    <property type="match status" value="1"/>
</dbReference>
<dbReference type="Gene3D" id="3.40.50.2300">
    <property type="match status" value="1"/>
</dbReference>
<dbReference type="PROSITE" id="PS50822">
    <property type="entry name" value="PIWI"/>
    <property type="match status" value="1"/>
</dbReference>
<comment type="similarity">
    <text evidence="1">Belongs to the argonaute family.</text>
</comment>
<dbReference type="AlphaFoldDB" id="W0USA9"/>
<dbReference type="SUPFAM" id="SSF101690">
    <property type="entry name" value="PAZ domain"/>
    <property type="match status" value="1"/>
</dbReference>
<proteinExistence type="evidence at transcript level"/>
<feature type="compositionally biased region" description="Low complexity" evidence="2">
    <location>
        <begin position="1"/>
        <end position="16"/>
    </location>
</feature>
<dbReference type="InterPro" id="IPR032473">
    <property type="entry name" value="Argonaute_Mid_dom"/>
</dbReference>
<evidence type="ECO:0000256" key="1">
    <source>
        <dbReference type="RuleBase" id="RU361178"/>
    </source>
</evidence>
<dbReference type="CDD" id="cd02846">
    <property type="entry name" value="PAZ_argonaute_like"/>
    <property type="match status" value="1"/>
</dbReference>
<dbReference type="InterPro" id="IPR003100">
    <property type="entry name" value="PAZ_dom"/>
</dbReference>
<feature type="domain" description="Piwi" evidence="4">
    <location>
        <begin position="630"/>
        <end position="934"/>
    </location>
</feature>
<dbReference type="InterPro" id="IPR045246">
    <property type="entry name" value="Piwi_ago-like"/>
</dbReference>
<dbReference type="InterPro" id="IPR014811">
    <property type="entry name" value="ArgoL1"/>
</dbReference>
<dbReference type="InterPro" id="IPR036085">
    <property type="entry name" value="PAZ_dom_sf"/>
</dbReference>
<dbReference type="SMART" id="SM01163">
    <property type="entry name" value="DUF1785"/>
    <property type="match status" value="1"/>
</dbReference>
<reference evidence="5" key="1">
    <citation type="journal article" date="2013" name="Insect Biochem. Mol. Biol.">
        <title>Regulation of atrophin by both strands of the mir-8 precursor.</title>
        <authorList>
            <person name="Rubio M."/>
            <person name="Montanez R."/>
            <person name="Perez L."/>
            <person name="Milan M."/>
            <person name="Belles X."/>
        </authorList>
    </citation>
    <scope>NUCLEOTIDE SEQUENCE</scope>
    <source>
        <tissue evidence="5">Whole body</tissue>
    </source>
</reference>
<dbReference type="Gene3D" id="3.30.420.10">
    <property type="entry name" value="Ribonuclease H-like superfamily/Ribonuclease H"/>
    <property type="match status" value="1"/>
</dbReference>
<dbReference type="Pfam" id="PF02171">
    <property type="entry name" value="Piwi"/>
    <property type="match status" value="1"/>
</dbReference>
<dbReference type="GO" id="GO:0003723">
    <property type="term" value="F:RNA binding"/>
    <property type="evidence" value="ECO:0007669"/>
    <property type="project" value="InterPro"/>
</dbReference>
<dbReference type="InterPro" id="IPR032474">
    <property type="entry name" value="Argonaute_N"/>
</dbReference>
<dbReference type="InterPro" id="IPR036397">
    <property type="entry name" value="RNaseH_sf"/>
</dbReference>
<dbReference type="EMBL" id="HF912425">
    <property type="protein sequence ID" value="CCV01213.1"/>
    <property type="molecule type" value="mRNA"/>
</dbReference>
<evidence type="ECO:0000256" key="2">
    <source>
        <dbReference type="SAM" id="MobiDB-lite"/>
    </source>
</evidence>
<feature type="domain" description="PAZ" evidence="3">
    <location>
        <begin position="346"/>
        <end position="463"/>
    </location>
</feature>
<evidence type="ECO:0000259" key="4">
    <source>
        <dbReference type="PROSITE" id="PS50822"/>
    </source>
</evidence>
<feature type="compositionally biased region" description="Low complexity" evidence="2">
    <location>
        <begin position="61"/>
        <end position="72"/>
    </location>
</feature>
<dbReference type="PANTHER" id="PTHR22891">
    <property type="entry name" value="EUKARYOTIC TRANSLATION INITIATION FACTOR 2C"/>
    <property type="match status" value="1"/>
</dbReference>
<dbReference type="CDD" id="cd04657">
    <property type="entry name" value="Piwi_ago-like"/>
    <property type="match status" value="1"/>
</dbReference>
<accession>W0USA9</accession>
<evidence type="ECO:0000259" key="3">
    <source>
        <dbReference type="PROSITE" id="PS50821"/>
    </source>
</evidence>
<dbReference type="SMART" id="SM00949">
    <property type="entry name" value="PAZ"/>
    <property type="match status" value="1"/>
</dbReference>
<feature type="non-terminal residue" evidence="5">
    <location>
        <position position="1"/>
    </location>
</feature>
<dbReference type="InterPro" id="IPR012337">
    <property type="entry name" value="RNaseH-like_sf"/>
</dbReference>
<feature type="compositionally biased region" description="Low complexity" evidence="2">
    <location>
        <begin position="35"/>
        <end position="53"/>
    </location>
</feature>
<evidence type="ECO:0000313" key="5">
    <source>
        <dbReference type="EMBL" id="CCV01213.1"/>
    </source>
</evidence>
<dbReference type="PROSITE" id="PS50821">
    <property type="entry name" value="PAZ"/>
    <property type="match status" value="1"/>
</dbReference>
<organism evidence="5">
    <name type="scientific">Blattella germanica</name>
    <name type="common">German cockroach</name>
    <name type="synonym">Blatta germanica</name>
    <dbReference type="NCBI Taxonomy" id="6973"/>
    <lineage>
        <taxon>Eukaryota</taxon>
        <taxon>Metazoa</taxon>
        <taxon>Ecdysozoa</taxon>
        <taxon>Arthropoda</taxon>
        <taxon>Hexapoda</taxon>
        <taxon>Insecta</taxon>
        <taxon>Pterygota</taxon>
        <taxon>Neoptera</taxon>
        <taxon>Polyneoptera</taxon>
        <taxon>Dictyoptera</taxon>
        <taxon>Blattodea</taxon>
        <taxon>Blaberoidea</taxon>
        <taxon>Blattellidae</taxon>
        <taxon>Blattella</taxon>
    </lineage>
</organism>
<name>W0USA9_BLAGE</name>
<dbReference type="Pfam" id="PF16488">
    <property type="entry name" value="ArgoL2"/>
    <property type="match status" value="1"/>
</dbReference>
<dbReference type="Pfam" id="PF16487">
    <property type="entry name" value="ArgoMid"/>
    <property type="match status" value="1"/>
</dbReference>
<dbReference type="SUPFAM" id="SSF53098">
    <property type="entry name" value="Ribonuclease H-like"/>
    <property type="match status" value="1"/>
</dbReference>
<dbReference type="GO" id="GO:0034587">
    <property type="term" value="P:piRNA processing"/>
    <property type="evidence" value="ECO:0007669"/>
    <property type="project" value="UniProtKB-ARBA"/>
</dbReference>
<dbReference type="InterPro" id="IPR032472">
    <property type="entry name" value="ArgoL2"/>
</dbReference>
<dbReference type="InterPro" id="IPR003165">
    <property type="entry name" value="Piwi"/>
</dbReference>
<protein>
    <submittedName>
        <fullName evidence="5">Argonaute-2</fullName>
    </submittedName>
</protein>
<dbReference type="Pfam" id="PF02170">
    <property type="entry name" value="PAZ"/>
    <property type="match status" value="1"/>
</dbReference>
<sequence>KQNTLPAPEQPQAPQQSAWQRGPQKQPSPAPEQPQAPQQSGSRKGPQQQFPAGAGRGRGFGAPEQPQQPTQPAGFGRGRGAEAPQGRPSAPPPGFAQVPPGKPSEPEGAAARPAVVQQIPAVVQQRPAVPVQKTLTKSTGALQIPSRKGVGTLGRKITLDTNHLALDLTRLRNRYVEHYDVSLTPDTPKRMLRYAMEEIRRKHYSNRFPAFDGRKNLFSSGKLPFGRELHDTVSVSEEDSRPKEFKVSIQHVAQIDMDDLRTYSVQGRSFSPPQVAIQALDVVLRAATTFRFIPVGRSLFYPPEGRVVTLGDGTELWHGFFQSATIGWKPFLNVDVAHKGFPTEQNVIDTIYDVCNMRGDADLQRELNTYQINDLEKYLKGLKIEYELPGKAGSKRSYRVNAPFQTAATARFQADGREITVQQYFRETKKVNLKFPHMPCLWVGSRDRPNKILLPPEYCKVIKGQVRIGKLNEKQTAVMVKQAATSSDIRRGKIQDSIKRAGYNQSPYVKEFGISVSENFERIGGRVLDAPSLEYKSRMQPATVRPMRGVWNAKEFYASSALKKWIILCLNDRTQEDELINFSRLMQTTGKELGMVIDNPPAPKRMYPPGRDTREIEEFLRTMKKENVQLVLVVISDNPRFKDCYSKVKQTAEQNVGVLTQCLKARTMQRMNPATCKNILLKVNSKLNGTNHCIASVSKPECLKKPVMIVGADVTHPSPDQTEIPSVAAVSASHDPRAFQYNPSDPTAAPKSRNNWGPLRKSWSANWSFSKNPPGYDPQRIFFYRDGVSEGQFKDVMNQELTALRKACSRLNIKPLITFLVVQKRHHTRFFPTRPEDEDGKNRNVPPGTIVDTEITHPTELDFYLVSHQSIQGVSRPTKYHLLWNDDDNMTTDEIEKLTYYLCHLFSRCTRSVSYPAPTYNAHLAAFRARAYLEGKRVSIHNLAREQEKLAIKQEIILGHPMFYVYKMVVAISGCVSLFDLGAADHRLLVFFV</sequence>